<dbReference type="AlphaFoldDB" id="M1JIP6"/>
<reference evidence="1" key="1">
    <citation type="journal article" date="2013" name="Eukaryot. Cell">
        <title>Extremely Reduced Levels of Heterozygosity in the Vertebrate Pathogen Encephalitozoon cuniculi.</title>
        <authorList>
            <person name="Selman M."/>
            <person name="Sak B."/>
            <person name="Kvac M."/>
            <person name="Farinelli L."/>
            <person name="Weiss L.M."/>
            <person name="Corradi N."/>
        </authorList>
    </citation>
    <scope>NUCLEOTIDE SEQUENCE</scope>
</reference>
<dbReference type="EMBL" id="KC513606">
    <property type="protein sequence ID" value="AGE95269.1"/>
    <property type="molecule type" value="Genomic_DNA"/>
</dbReference>
<accession>M1JIP6</accession>
<organism evidence="1">
    <name type="scientific">Encephalitozoon cuniculi</name>
    <name type="common">Microsporidian parasite</name>
    <dbReference type="NCBI Taxonomy" id="6035"/>
    <lineage>
        <taxon>Eukaryota</taxon>
        <taxon>Fungi</taxon>
        <taxon>Fungi incertae sedis</taxon>
        <taxon>Microsporidia</taxon>
        <taxon>Unikaryonidae</taxon>
        <taxon>Encephalitozoon</taxon>
    </lineage>
</organism>
<proteinExistence type="predicted"/>
<dbReference type="VEuPathDB" id="MicrosporidiaDB:M970_041590"/>
<dbReference type="VEuPathDB" id="MicrosporidiaDB:AEWR_041590"/>
<evidence type="ECO:0000313" key="1">
    <source>
        <dbReference type="EMBL" id="AGE95269.1"/>
    </source>
</evidence>
<name>M1JIP6_ENCCN</name>
<dbReference type="VEuPathDB" id="MicrosporidiaDB:AEWQ_041590"/>
<protein>
    <submittedName>
        <fullName evidence="1">Uncharacterized protein</fullName>
    </submittedName>
</protein>
<dbReference type="VEuPathDB" id="MicrosporidiaDB:AEWD_041600"/>
<dbReference type="VEuPathDB" id="MicrosporidiaDB:ECU04_1600"/>
<sequence>MFYFRCNIIIPLRRNRMIRKALFNGNILHMELIECDLFMCIGNTLHILNMNGLIREDVSLPSDGVKEIFKHKGIVFLRIDEDEYYYFRLDSPILMRIGWDIEKMHANNNAIFSCGCSISSIDLPVVRPRHIVTMPGNIIDFAEVGPDIYVLLEAHLCLIQNWHQNREGVLIRPVEFLSHLKFVSMASNGSDFIILESNHEVVVYGGRALGSIRKSEDWQGLKVFSTILVFLLSDSIELYCPNTCKMLARLNFTPKAITYDSYRKRMWLYSDVLYEIDTSKLTT</sequence>
<gene>
    <name evidence="1" type="ORF">ECU04_1600</name>
</gene>